<sequence>MNSTYKPECGYYKQYLLLYLDFLGAKSRIMHDDNTVSPWVFGLESALSTISSYQRYRDRDDPNAERPYVKVFSDNVAVVFEVPETESELKEKLGYLIHFAGVFQTNSLASNGWLIRGCLTSGYLYINKHNPSASRSENSLDEIDFFIGPALIRADKIEKELAVYPRIIVDTSSVEFGDTHIPLCDEIMQLWKDHSWLLKSDDGLYYLDYLNIAVKELDGHDKADCRGELGACMSLLDDEYGELDEKACAKIDWTNSYVDKALEKW</sequence>
<dbReference type="AlphaFoldDB" id="A0A644V6N9"/>
<organism evidence="1">
    <name type="scientific">bioreactor metagenome</name>
    <dbReference type="NCBI Taxonomy" id="1076179"/>
    <lineage>
        <taxon>unclassified sequences</taxon>
        <taxon>metagenomes</taxon>
        <taxon>ecological metagenomes</taxon>
    </lineage>
</organism>
<name>A0A644V6N9_9ZZZZ</name>
<gene>
    <name evidence="1" type="ORF">SDC9_32854</name>
</gene>
<comment type="caution">
    <text evidence="1">The sequence shown here is derived from an EMBL/GenBank/DDBJ whole genome shotgun (WGS) entry which is preliminary data.</text>
</comment>
<evidence type="ECO:0000313" key="1">
    <source>
        <dbReference type="EMBL" id="MPL86867.1"/>
    </source>
</evidence>
<proteinExistence type="predicted"/>
<protein>
    <submittedName>
        <fullName evidence="1">Uncharacterized protein</fullName>
    </submittedName>
</protein>
<accession>A0A644V6N9</accession>
<reference evidence="1" key="1">
    <citation type="submission" date="2019-08" db="EMBL/GenBank/DDBJ databases">
        <authorList>
            <person name="Kucharzyk K."/>
            <person name="Murdoch R.W."/>
            <person name="Higgins S."/>
            <person name="Loffler F."/>
        </authorList>
    </citation>
    <scope>NUCLEOTIDE SEQUENCE</scope>
</reference>
<dbReference type="EMBL" id="VSSQ01000228">
    <property type="protein sequence ID" value="MPL86867.1"/>
    <property type="molecule type" value="Genomic_DNA"/>
</dbReference>